<dbReference type="InterPro" id="IPR036259">
    <property type="entry name" value="MFS_trans_sf"/>
</dbReference>
<dbReference type="PANTHER" id="PTHR11360">
    <property type="entry name" value="MONOCARBOXYLATE TRANSPORTER"/>
    <property type="match status" value="1"/>
</dbReference>
<feature type="transmembrane region" description="Helical" evidence="4">
    <location>
        <begin position="76"/>
        <end position="99"/>
    </location>
</feature>
<proteinExistence type="predicted"/>
<name>A0A1G9G9K8_9HYPH</name>
<gene>
    <name evidence="6" type="ORF">SAMN05428953_12416</name>
</gene>
<dbReference type="InterPro" id="IPR020846">
    <property type="entry name" value="MFS_dom"/>
</dbReference>
<feature type="transmembrane region" description="Helical" evidence="4">
    <location>
        <begin position="52"/>
        <end position="69"/>
    </location>
</feature>
<feature type="transmembrane region" description="Helical" evidence="4">
    <location>
        <begin position="254"/>
        <end position="275"/>
    </location>
</feature>
<feature type="domain" description="Major facilitator superfamily (MFS) profile" evidence="5">
    <location>
        <begin position="14"/>
        <end position="400"/>
    </location>
</feature>
<feature type="transmembrane region" description="Helical" evidence="4">
    <location>
        <begin position="374"/>
        <end position="395"/>
    </location>
</feature>
<evidence type="ECO:0000256" key="4">
    <source>
        <dbReference type="SAM" id="Phobius"/>
    </source>
</evidence>
<dbReference type="RefSeq" id="WP_091599251.1">
    <property type="nucleotide sequence ID" value="NZ_FNEE01000024.1"/>
</dbReference>
<feature type="transmembrane region" description="Helical" evidence="4">
    <location>
        <begin position="344"/>
        <end position="368"/>
    </location>
</feature>
<evidence type="ECO:0000313" key="6">
    <source>
        <dbReference type="EMBL" id="SDK97297.1"/>
    </source>
</evidence>
<feature type="transmembrane region" description="Helical" evidence="4">
    <location>
        <begin position="222"/>
        <end position="242"/>
    </location>
</feature>
<dbReference type="Gene3D" id="1.20.1250.20">
    <property type="entry name" value="MFS general substrate transporter like domains"/>
    <property type="match status" value="2"/>
</dbReference>
<dbReference type="Proteomes" id="UP000198894">
    <property type="component" value="Unassembled WGS sequence"/>
</dbReference>
<evidence type="ECO:0000259" key="5">
    <source>
        <dbReference type="PROSITE" id="PS50850"/>
    </source>
</evidence>
<feature type="transmembrane region" description="Helical" evidence="4">
    <location>
        <begin position="139"/>
        <end position="164"/>
    </location>
</feature>
<dbReference type="EMBL" id="FNEE01000024">
    <property type="protein sequence ID" value="SDK97297.1"/>
    <property type="molecule type" value="Genomic_DNA"/>
</dbReference>
<keyword evidence="2 4" id="KW-1133">Transmembrane helix</keyword>
<sequence>MQSFSAFVVNNVRWLAGAFLLTLVSSFGQTFFIALSNGDIRETFGLSHGEFGGLYMLATLLSAATLPFLGRPLDRYSTVTMAIATMLMLACASIAMGFAGSLPTLLLALYLLRLFGQGMMTQTALTATGRWFAANRGRAVSVVTLGFHVGGALLPFLFVLVAGLVGWRGSWFVCAAFILVVALPLVCALVRKERNPQSEAQPRAQRAVKHWTRTEVLRDPTFYAICLGVLAPAFVGTTIFFHQVYLTELRGWPLQLFASGFAVLSATTMGFALLAGWLIDRFSAVQLLPLFLLPLALACFAAAYLAAPFAIFVFMALLGISYGFSSTLEGAMWPEIYGTAHLGAIRSVVVAVMVLASAMGPGITGYLIDAGVDYSLQLALMGVYSLAAALLMWRVSRRLTRGLSRGWNLSSS</sequence>
<keyword evidence="7" id="KW-1185">Reference proteome</keyword>
<organism evidence="6 7">
    <name type="scientific">Mesorhizobium muleiense</name>
    <dbReference type="NCBI Taxonomy" id="1004279"/>
    <lineage>
        <taxon>Bacteria</taxon>
        <taxon>Pseudomonadati</taxon>
        <taxon>Pseudomonadota</taxon>
        <taxon>Alphaproteobacteria</taxon>
        <taxon>Hyphomicrobiales</taxon>
        <taxon>Phyllobacteriaceae</taxon>
        <taxon>Mesorhizobium</taxon>
    </lineage>
</organism>
<dbReference type="GO" id="GO:0022857">
    <property type="term" value="F:transmembrane transporter activity"/>
    <property type="evidence" value="ECO:0007669"/>
    <property type="project" value="InterPro"/>
</dbReference>
<dbReference type="PANTHER" id="PTHR11360:SF308">
    <property type="entry name" value="BLL3089 PROTEIN"/>
    <property type="match status" value="1"/>
</dbReference>
<reference evidence="7" key="1">
    <citation type="submission" date="2016-10" db="EMBL/GenBank/DDBJ databases">
        <authorList>
            <person name="Varghese N."/>
            <person name="Submissions S."/>
        </authorList>
    </citation>
    <scope>NUCLEOTIDE SEQUENCE [LARGE SCALE GENOMIC DNA]</scope>
    <source>
        <strain evidence="7">CGMCC 1.11022</strain>
    </source>
</reference>
<feature type="transmembrane region" description="Helical" evidence="4">
    <location>
        <begin position="311"/>
        <end position="332"/>
    </location>
</feature>
<keyword evidence="3 4" id="KW-0472">Membrane</keyword>
<dbReference type="PROSITE" id="PS50850">
    <property type="entry name" value="MFS"/>
    <property type="match status" value="1"/>
</dbReference>
<evidence type="ECO:0000256" key="1">
    <source>
        <dbReference type="ARBA" id="ARBA00022692"/>
    </source>
</evidence>
<evidence type="ECO:0000256" key="3">
    <source>
        <dbReference type="ARBA" id="ARBA00023136"/>
    </source>
</evidence>
<feature type="transmembrane region" description="Helical" evidence="4">
    <location>
        <begin position="287"/>
        <end position="305"/>
    </location>
</feature>
<dbReference type="InterPro" id="IPR050327">
    <property type="entry name" value="Proton-linked_MCT"/>
</dbReference>
<dbReference type="InterPro" id="IPR011701">
    <property type="entry name" value="MFS"/>
</dbReference>
<evidence type="ECO:0000313" key="7">
    <source>
        <dbReference type="Proteomes" id="UP000198894"/>
    </source>
</evidence>
<dbReference type="AlphaFoldDB" id="A0A1G9G9K8"/>
<accession>A0A1G9G9K8</accession>
<keyword evidence="1 4" id="KW-0812">Transmembrane</keyword>
<evidence type="ECO:0000256" key="2">
    <source>
        <dbReference type="ARBA" id="ARBA00022989"/>
    </source>
</evidence>
<dbReference type="SUPFAM" id="SSF103473">
    <property type="entry name" value="MFS general substrate transporter"/>
    <property type="match status" value="1"/>
</dbReference>
<feature type="transmembrane region" description="Helical" evidence="4">
    <location>
        <begin position="170"/>
        <end position="190"/>
    </location>
</feature>
<protein>
    <submittedName>
        <fullName evidence="6">Major Facilitator Superfamily protein</fullName>
    </submittedName>
</protein>
<dbReference type="Pfam" id="PF07690">
    <property type="entry name" value="MFS_1"/>
    <property type="match status" value="1"/>
</dbReference>